<accession>A0A3D3R8T7</accession>
<evidence type="ECO:0000313" key="3">
    <source>
        <dbReference type="Proteomes" id="UP000263642"/>
    </source>
</evidence>
<evidence type="ECO:0000313" key="2">
    <source>
        <dbReference type="EMBL" id="HCO24996.1"/>
    </source>
</evidence>
<dbReference type="InterPro" id="IPR008538">
    <property type="entry name" value="Uma2"/>
</dbReference>
<protein>
    <recommendedName>
        <fullName evidence="1">Putative restriction endonuclease domain-containing protein</fullName>
    </recommendedName>
</protein>
<dbReference type="RefSeq" id="WP_278443816.1">
    <property type="nucleotide sequence ID" value="NZ_JBLXDE010000002.1"/>
</dbReference>
<sequence length="189" mass="21349">MNDSATYTADEFLDIRLELPDAGRWTELNQGKIINLDPPDIEHGTIVLNISKVLSVYLHKVNQGYACFDLGLLVSQDPDTIRFPAVSIFNSGKRFEETDKTVSDRKPDAVIEIASTNPRRKSMTGHVKDYVIWGIDLIWVIDPASREVLEYQPEKGSEVIDMQGKLTGKNVLPGFVMPVKDLFAEPDWW</sequence>
<name>A0A3D3R8T7_9PLAN</name>
<dbReference type="SUPFAM" id="SSF52980">
    <property type="entry name" value="Restriction endonuclease-like"/>
    <property type="match status" value="1"/>
</dbReference>
<dbReference type="CDD" id="cd06260">
    <property type="entry name" value="DUF820-like"/>
    <property type="match status" value="1"/>
</dbReference>
<reference evidence="2 3" key="1">
    <citation type="journal article" date="2018" name="Nat. Biotechnol.">
        <title>A standardized bacterial taxonomy based on genome phylogeny substantially revises the tree of life.</title>
        <authorList>
            <person name="Parks D.H."/>
            <person name="Chuvochina M."/>
            <person name="Waite D.W."/>
            <person name="Rinke C."/>
            <person name="Skarshewski A."/>
            <person name="Chaumeil P.A."/>
            <person name="Hugenholtz P."/>
        </authorList>
    </citation>
    <scope>NUCLEOTIDE SEQUENCE [LARGE SCALE GENOMIC DNA]</scope>
    <source>
        <strain evidence="2">UBA9375</strain>
    </source>
</reference>
<dbReference type="PANTHER" id="PTHR34107">
    <property type="entry name" value="SLL0198 PROTEIN-RELATED"/>
    <property type="match status" value="1"/>
</dbReference>
<dbReference type="Proteomes" id="UP000263642">
    <property type="component" value="Unassembled WGS sequence"/>
</dbReference>
<dbReference type="Pfam" id="PF05685">
    <property type="entry name" value="Uma2"/>
    <property type="match status" value="1"/>
</dbReference>
<evidence type="ECO:0000259" key="1">
    <source>
        <dbReference type="Pfam" id="PF05685"/>
    </source>
</evidence>
<comment type="caution">
    <text evidence="2">The sequence shown here is derived from an EMBL/GenBank/DDBJ whole genome shotgun (WGS) entry which is preliminary data.</text>
</comment>
<proteinExistence type="predicted"/>
<dbReference type="PANTHER" id="PTHR34107:SF4">
    <property type="entry name" value="SLL1222 PROTEIN"/>
    <property type="match status" value="1"/>
</dbReference>
<feature type="domain" description="Putative restriction endonuclease" evidence="1">
    <location>
        <begin position="19"/>
        <end position="179"/>
    </location>
</feature>
<dbReference type="EMBL" id="DQAY01000115">
    <property type="protein sequence ID" value="HCO24996.1"/>
    <property type="molecule type" value="Genomic_DNA"/>
</dbReference>
<dbReference type="AlphaFoldDB" id="A0A3D3R8T7"/>
<dbReference type="InterPro" id="IPR012296">
    <property type="entry name" value="Nuclease_put_TT1808"/>
</dbReference>
<organism evidence="2 3">
    <name type="scientific">Gimesia maris</name>
    <dbReference type="NCBI Taxonomy" id="122"/>
    <lineage>
        <taxon>Bacteria</taxon>
        <taxon>Pseudomonadati</taxon>
        <taxon>Planctomycetota</taxon>
        <taxon>Planctomycetia</taxon>
        <taxon>Planctomycetales</taxon>
        <taxon>Planctomycetaceae</taxon>
        <taxon>Gimesia</taxon>
    </lineage>
</organism>
<gene>
    <name evidence="2" type="ORF">DIT97_18955</name>
</gene>
<dbReference type="InterPro" id="IPR011335">
    <property type="entry name" value="Restrct_endonuc-II-like"/>
</dbReference>
<dbReference type="Gene3D" id="3.90.1570.10">
    <property type="entry name" value="tt1808, chain A"/>
    <property type="match status" value="1"/>
</dbReference>